<sequence>MMKFLMMMIFMMPLCLKKNMFWLVQMLMLFMILMFMNFMISIMTFCNLSYIFGCDMISYGLILLSIWIGSLMIMASENLYKSKFYSQLFLLNIIILMIMLYMTFSVMNLFLFYLFFESSLIPTLMLIIGWGYQPERIQAGMYLLFYTLFASLPLLMGIFYVYHEMNYMMMYFLKFYDYNLILLYLCLIMAFLVKMPMYFSHLWLPKAHVEAPISGSMILAAIMLKLGGYGLLRIMIILQKVNLKMSYIWVVISLIGGFYISLKCLCQIDIKSLIAYSSIAHMSIVIGGIMTMNYWGYMGAYILMIGHGLCSSGMFCLSNMNYERLNSRSLFMNKGMMNFMPSMSMWWFLLMSSNMAAPPSLNLVGEISLINSLMSWSWLSMIMLMCISFFSAGYSLYLYSYTQHGKYNKSVYSFYSGTSREYLVLMLHWLPLNILILKIDYSMIWF</sequence>
<feature type="domain" description="NADH:ubiquinone oxidoreductase chain 4 N-terminal" evidence="19">
    <location>
        <begin position="1"/>
        <end position="103"/>
    </location>
</feature>
<evidence type="ECO:0000256" key="12">
    <source>
        <dbReference type="ARBA" id="ARBA00023027"/>
    </source>
</evidence>
<keyword evidence="7 17" id="KW-0679">Respiratory chain</keyword>
<feature type="transmembrane region" description="Helical" evidence="17">
    <location>
        <begin position="377"/>
        <end position="401"/>
    </location>
</feature>
<keyword evidence="14 17" id="KW-0496">Mitochondrion</keyword>
<evidence type="ECO:0000256" key="15">
    <source>
        <dbReference type="ARBA" id="ARBA00023136"/>
    </source>
</evidence>
<evidence type="ECO:0000256" key="13">
    <source>
        <dbReference type="ARBA" id="ARBA00023075"/>
    </source>
</evidence>
<evidence type="ECO:0000256" key="16">
    <source>
        <dbReference type="ARBA" id="ARBA00049551"/>
    </source>
</evidence>
<dbReference type="GO" id="GO:0042773">
    <property type="term" value="P:ATP synthesis coupled electron transport"/>
    <property type="evidence" value="ECO:0007669"/>
    <property type="project" value="InterPro"/>
</dbReference>
<feature type="transmembrane region" description="Helical" evidence="17">
    <location>
        <begin position="110"/>
        <end position="131"/>
    </location>
</feature>
<evidence type="ECO:0000256" key="11">
    <source>
        <dbReference type="ARBA" id="ARBA00022989"/>
    </source>
</evidence>
<evidence type="ECO:0000256" key="10">
    <source>
        <dbReference type="ARBA" id="ARBA00022982"/>
    </source>
</evidence>
<feature type="transmembrane region" description="Helical" evidence="17">
    <location>
        <begin position="143"/>
        <end position="162"/>
    </location>
</feature>
<evidence type="ECO:0000256" key="4">
    <source>
        <dbReference type="ARBA" id="ARBA00012944"/>
    </source>
</evidence>
<dbReference type="InterPro" id="IPR003918">
    <property type="entry name" value="NADH_UbQ_OxRdtase"/>
</dbReference>
<accession>A0A3G2KMW7</accession>
<reference evidence="20" key="1">
    <citation type="journal article" date="2018" name="Mol. Phylogenet. Evol.">
        <title>Unravelling relationships among the shared stripes of sailors: Mitogenomic phylogeny of Limenitidini butterflies (Lepidoptera, Nymphalidae, Limenitidinae), focusing on the genera Athyma and Limenitis.</title>
        <authorList>
            <person name="Wu L.W."/>
            <person name="Chiba H."/>
            <person name="Lees D.C."/>
            <person name="Ohshima Y."/>
            <person name="Jeng M.L."/>
        </authorList>
    </citation>
    <scope>NUCLEOTIDE SEQUENCE</scope>
</reference>
<gene>
    <name evidence="20" type="primary">nad4</name>
</gene>
<evidence type="ECO:0000256" key="2">
    <source>
        <dbReference type="ARBA" id="ARBA00004225"/>
    </source>
</evidence>
<feature type="domain" description="NADH:quinone oxidoreductase/Mrp antiporter transmembrane" evidence="18">
    <location>
        <begin position="107"/>
        <end position="390"/>
    </location>
</feature>
<protein>
    <recommendedName>
        <fullName evidence="5 17">NADH-ubiquinone oxidoreductase chain 4</fullName>
        <ecNumber evidence="4 17">7.1.1.2</ecNumber>
    </recommendedName>
</protein>
<evidence type="ECO:0000256" key="5">
    <source>
        <dbReference type="ARBA" id="ARBA00021006"/>
    </source>
</evidence>
<feature type="transmembrane region" description="Helical" evidence="17">
    <location>
        <begin position="88"/>
        <end position="104"/>
    </location>
</feature>
<comment type="function">
    <text evidence="1">Core subunit of the mitochondrial membrane respiratory chain NADH dehydrogenase (Complex I) that is believed to belong to the minimal assembly required for catalysis. Complex I functions in the transfer of electrons from NADH to the respiratory chain. The immediate electron acceptor for the enzyme is believed to be ubiquinone.</text>
</comment>
<dbReference type="Pfam" id="PF01059">
    <property type="entry name" value="Oxidored_q5_N"/>
    <property type="match status" value="1"/>
</dbReference>
<dbReference type="AlphaFoldDB" id="A0A3G2KMW7"/>
<dbReference type="GO" id="GO:0048039">
    <property type="term" value="F:ubiquinone binding"/>
    <property type="evidence" value="ECO:0007669"/>
    <property type="project" value="TreeGrafter"/>
</dbReference>
<keyword evidence="13 17" id="KW-0830">Ubiquinone</keyword>
<dbReference type="EMBL" id="MG747613">
    <property type="protein sequence ID" value="AYN60543.1"/>
    <property type="molecule type" value="Genomic_DNA"/>
</dbReference>
<feature type="transmembrane region" description="Helical" evidence="17">
    <location>
        <begin position="422"/>
        <end position="444"/>
    </location>
</feature>
<feature type="transmembrane region" description="Helical" evidence="17">
    <location>
        <begin position="247"/>
        <end position="266"/>
    </location>
</feature>
<evidence type="ECO:0000256" key="7">
    <source>
        <dbReference type="ARBA" id="ARBA00022660"/>
    </source>
</evidence>
<feature type="transmembrane region" description="Helical" evidence="17">
    <location>
        <begin position="21"/>
        <end position="50"/>
    </location>
</feature>
<feature type="transmembrane region" description="Helical" evidence="17">
    <location>
        <begin position="298"/>
        <end position="317"/>
    </location>
</feature>
<feature type="transmembrane region" description="Helical" evidence="17">
    <location>
        <begin position="56"/>
        <end position="76"/>
    </location>
</feature>
<evidence type="ECO:0000256" key="8">
    <source>
        <dbReference type="ARBA" id="ARBA00022692"/>
    </source>
</evidence>
<dbReference type="EC" id="7.1.1.2" evidence="4 17"/>
<organism evidence="20">
    <name type="scientific">Chalinga pratti</name>
    <dbReference type="NCBI Taxonomy" id="351435"/>
    <lineage>
        <taxon>Eukaryota</taxon>
        <taxon>Metazoa</taxon>
        <taxon>Ecdysozoa</taxon>
        <taxon>Arthropoda</taxon>
        <taxon>Hexapoda</taxon>
        <taxon>Insecta</taxon>
        <taxon>Pterygota</taxon>
        <taxon>Neoptera</taxon>
        <taxon>Endopterygota</taxon>
        <taxon>Lepidoptera</taxon>
        <taxon>Glossata</taxon>
        <taxon>Ditrysia</taxon>
        <taxon>Papilionoidea</taxon>
        <taxon>Nymphalidae</taxon>
        <taxon>Limenitidinae</taxon>
        <taxon>Limenitidini</taxon>
        <taxon>Chalinga</taxon>
    </lineage>
</organism>
<comment type="function">
    <text evidence="17">Core subunit of the mitochondrial membrane respiratory chain NADH dehydrogenase (Complex I) which catalyzes electron transfer from NADH through the respiratory chain, using ubiquinone as an electron acceptor. Essential for the catalytic activity and assembly of complex I.</text>
</comment>
<keyword evidence="12 17" id="KW-0520">NAD</keyword>
<evidence type="ECO:0000256" key="3">
    <source>
        <dbReference type="ARBA" id="ARBA00009025"/>
    </source>
</evidence>
<dbReference type="InterPro" id="IPR000260">
    <property type="entry name" value="NADH4_N"/>
</dbReference>
<reference evidence="20" key="2">
    <citation type="submission" date="2018-01" db="EMBL/GenBank/DDBJ databases">
        <authorList>
            <person name="Wu L.-W."/>
        </authorList>
    </citation>
    <scope>NUCLEOTIDE SEQUENCE</scope>
</reference>
<evidence type="ECO:0000256" key="6">
    <source>
        <dbReference type="ARBA" id="ARBA00022448"/>
    </source>
</evidence>
<keyword evidence="11 17" id="KW-1133">Transmembrane helix</keyword>
<comment type="catalytic activity">
    <reaction evidence="16 17">
        <text>a ubiquinone + NADH + 5 H(+)(in) = a ubiquinol + NAD(+) + 4 H(+)(out)</text>
        <dbReference type="Rhea" id="RHEA:29091"/>
        <dbReference type="Rhea" id="RHEA-COMP:9565"/>
        <dbReference type="Rhea" id="RHEA-COMP:9566"/>
        <dbReference type="ChEBI" id="CHEBI:15378"/>
        <dbReference type="ChEBI" id="CHEBI:16389"/>
        <dbReference type="ChEBI" id="CHEBI:17976"/>
        <dbReference type="ChEBI" id="CHEBI:57540"/>
        <dbReference type="ChEBI" id="CHEBI:57945"/>
        <dbReference type="EC" id="7.1.1.2"/>
    </reaction>
</comment>
<proteinExistence type="inferred from homology"/>
<dbReference type="GO" id="GO:0003954">
    <property type="term" value="F:NADH dehydrogenase activity"/>
    <property type="evidence" value="ECO:0007669"/>
    <property type="project" value="TreeGrafter"/>
</dbReference>
<dbReference type="InterPro" id="IPR001750">
    <property type="entry name" value="ND/Mrp_TM"/>
</dbReference>
<feature type="transmembrane region" description="Helical" evidence="17">
    <location>
        <begin position="273"/>
        <end position="292"/>
    </location>
</feature>
<name>A0A3G2KMW7_9NEOP</name>
<dbReference type="PANTHER" id="PTHR43507:SF20">
    <property type="entry name" value="NADH-UBIQUINONE OXIDOREDUCTASE CHAIN 4"/>
    <property type="match status" value="1"/>
</dbReference>
<evidence type="ECO:0000259" key="19">
    <source>
        <dbReference type="Pfam" id="PF01059"/>
    </source>
</evidence>
<dbReference type="PRINTS" id="PR01437">
    <property type="entry name" value="NUOXDRDTASE4"/>
</dbReference>
<dbReference type="GO" id="GO:0031966">
    <property type="term" value="C:mitochondrial membrane"/>
    <property type="evidence" value="ECO:0007669"/>
    <property type="project" value="UniProtKB-SubCell"/>
</dbReference>
<feature type="transmembrane region" description="Helical" evidence="17">
    <location>
        <begin position="182"/>
        <end position="204"/>
    </location>
</feature>
<evidence type="ECO:0000313" key="20">
    <source>
        <dbReference type="EMBL" id="AYN60543.1"/>
    </source>
</evidence>
<comment type="similarity">
    <text evidence="3 17">Belongs to the complex I subunit 4 family.</text>
</comment>
<feature type="transmembrane region" description="Helical" evidence="17">
    <location>
        <begin position="338"/>
        <end position="357"/>
    </location>
</feature>
<evidence type="ECO:0000256" key="9">
    <source>
        <dbReference type="ARBA" id="ARBA00022967"/>
    </source>
</evidence>
<keyword evidence="10 17" id="KW-0249">Electron transport</keyword>
<feature type="transmembrane region" description="Helical" evidence="17">
    <location>
        <begin position="216"/>
        <end position="235"/>
    </location>
</feature>
<evidence type="ECO:0000256" key="17">
    <source>
        <dbReference type="RuleBase" id="RU003297"/>
    </source>
</evidence>
<comment type="subcellular location">
    <subcellularLocation>
        <location evidence="2 17">Mitochondrion membrane</location>
        <topology evidence="2 17">Multi-pass membrane protein</topology>
    </subcellularLocation>
</comment>
<keyword evidence="15 17" id="KW-0472">Membrane</keyword>
<geneLocation type="mitochondrion" evidence="20"/>
<keyword evidence="9" id="KW-1278">Translocase</keyword>
<keyword evidence="8 17" id="KW-0812">Transmembrane</keyword>
<dbReference type="GO" id="GO:0015990">
    <property type="term" value="P:electron transport coupled proton transport"/>
    <property type="evidence" value="ECO:0007669"/>
    <property type="project" value="TreeGrafter"/>
</dbReference>
<evidence type="ECO:0000256" key="14">
    <source>
        <dbReference type="ARBA" id="ARBA00023128"/>
    </source>
</evidence>
<dbReference type="Pfam" id="PF00361">
    <property type="entry name" value="Proton_antipo_M"/>
    <property type="match status" value="1"/>
</dbReference>
<dbReference type="GO" id="GO:0008137">
    <property type="term" value="F:NADH dehydrogenase (ubiquinone) activity"/>
    <property type="evidence" value="ECO:0007669"/>
    <property type="project" value="UniProtKB-UniRule"/>
</dbReference>
<evidence type="ECO:0000259" key="18">
    <source>
        <dbReference type="Pfam" id="PF00361"/>
    </source>
</evidence>
<evidence type="ECO:0000256" key="1">
    <source>
        <dbReference type="ARBA" id="ARBA00003257"/>
    </source>
</evidence>
<keyword evidence="6 17" id="KW-0813">Transport</keyword>
<dbReference type="PANTHER" id="PTHR43507">
    <property type="entry name" value="NADH-UBIQUINONE OXIDOREDUCTASE CHAIN 4"/>
    <property type="match status" value="1"/>
</dbReference>